<dbReference type="PROSITE" id="PS50943">
    <property type="entry name" value="HTH_CROC1"/>
    <property type="match status" value="1"/>
</dbReference>
<evidence type="ECO:0000313" key="4">
    <source>
        <dbReference type="Proteomes" id="UP000622547"/>
    </source>
</evidence>
<proteinExistence type="inferred from homology"/>
<sequence>MDQVAKVAQATMLTLARESRGMTQTALAAAMSKLTGERITQGYVSKAEAGRLTVEGDRLALYAAALRYPPVMLCVDAELSGVGIGLVHHRKKAALGAQALRRIHAQLALARLQTRGLLTPAFQQRHQPRFERFEVTDLDTPTEAAQSLRKVWDVPAGPIPNLVALIEGAGGLVVIRDLDSRDLDAVSQWDGVENPLFLLAAHAPADRFRFSLAHELGHIIMHPEPGATPVQERQADEFASEFLMPAPDISAELSGSLDLTRLLALKHRWGVSMAALARKALTLATISEWQYRNLIIEMSTLGYRTHEPGEIHRELPHMVPAAAQQLAHEHGLGHAAEQAGLLPEEFTLLFLLKPGPAGHLLNVG</sequence>
<organism evidence="3 4">
    <name type="scientific">Planotetraspora phitsanulokensis</name>
    <dbReference type="NCBI Taxonomy" id="575192"/>
    <lineage>
        <taxon>Bacteria</taxon>
        <taxon>Bacillati</taxon>
        <taxon>Actinomycetota</taxon>
        <taxon>Actinomycetes</taxon>
        <taxon>Streptosporangiales</taxon>
        <taxon>Streptosporangiaceae</taxon>
        <taxon>Planotetraspora</taxon>
    </lineage>
</organism>
<dbReference type="InterPro" id="IPR010359">
    <property type="entry name" value="IrrE_HExxH"/>
</dbReference>
<feature type="domain" description="HTH cro/C1-type" evidence="2">
    <location>
        <begin position="13"/>
        <end position="73"/>
    </location>
</feature>
<dbReference type="Proteomes" id="UP000622547">
    <property type="component" value="Unassembled WGS sequence"/>
</dbReference>
<dbReference type="Pfam" id="PF06114">
    <property type="entry name" value="Peptidase_M78"/>
    <property type="match status" value="1"/>
</dbReference>
<keyword evidence="4" id="KW-1185">Reference proteome</keyword>
<dbReference type="InterPro" id="IPR052345">
    <property type="entry name" value="Rad_response_metalloprotease"/>
</dbReference>
<dbReference type="SUPFAM" id="SSF47413">
    <property type="entry name" value="lambda repressor-like DNA-binding domains"/>
    <property type="match status" value="1"/>
</dbReference>
<protein>
    <submittedName>
        <fullName evidence="3">XRE family transcriptional regulator</fullName>
    </submittedName>
</protein>
<name>A0A8J3UB24_9ACTN</name>
<comment type="similarity">
    <text evidence="1">Belongs to the short-chain fatty acyl-CoA assimilation regulator (ScfR) family.</text>
</comment>
<dbReference type="Gene3D" id="1.10.260.40">
    <property type="entry name" value="lambda repressor-like DNA-binding domains"/>
    <property type="match status" value="1"/>
</dbReference>
<evidence type="ECO:0000259" key="2">
    <source>
        <dbReference type="PROSITE" id="PS50943"/>
    </source>
</evidence>
<dbReference type="EMBL" id="BOOP01000037">
    <property type="protein sequence ID" value="GII41918.1"/>
    <property type="molecule type" value="Genomic_DNA"/>
</dbReference>
<dbReference type="InterPro" id="IPR001387">
    <property type="entry name" value="Cro/C1-type_HTH"/>
</dbReference>
<comment type="caution">
    <text evidence="3">The sequence shown here is derived from an EMBL/GenBank/DDBJ whole genome shotgun (WGS) entry which is preliminary data.</text>
</comment>
<dbReference type="CDD" id="cd00093">
    <property type="entry name" value="HTH_XRE"/>
    <property type="match status" value="1"/>
</dbReference>
<dbReference type="Gene3D" id="1.10.10.2910">
    <property type="match status" value="1"/>
</dbReference>
<dbReference type="InterPro" id="IPR010982">
    <property type="entry name" value="Lambda_DNA-bd_dom_sf"/>
</dbReference>
<dbReference type="PANTHER" id="PTHR43236:SF1">
    <property type="entry name" value="BLL7220 PROTEIN"/>
    <property type="match status" value="1"/>
</dbReference>
<evidence type="ECO:0000313" key="3">
    <source>
        <dbReference type="EMBL" id="GII41918.1"/>
    </source>
</evidence>
<dbReference type="AlphaFoldDB" id="A0A8J3UB24"/>
<evidence type="ECO:0000256" key="1">
    <source>
        <dbReference type="ARBA" id="ARBA00007227"/>
    </source>
</evidence>
<gene>
    <name evidence="3" type="ORF">Pph01_69210</name>
</gene>
<dbReference type="RefSeq" id="WP_204077363.1">
    <property type="nucleotide sequence ID" value="NZ_BAABHI010000011.1"/>
</dbReference>
<accession>A0A8J3UB24</accession>
<dbReference type="GO" id="GO:0003677">
    <property type="term" value="F:DNA binding"/>
    <property type="evidence" value="ECO:0007669"/>
    <property type="project" value="InterPro"/>
</dbReference>
<dbReference type="Pfam" id="PF01381">
    <property type="entry name" value="HTH_3"/>
    <property type="match status" value="1"/>
</dbReference>
<dbReference type="PANTHER" id="PTHR43236">
    <property type="entry name" value="ANTITOXIN HIGA1"/>
    <property type="match status" value="1"/>
</dbReference>
<reference evidence="3 4" key="1">
    <citation type="submission" date="2021-01" db="EMBL/GenBank/DDBJ databases">
        <title>Whole genome shotgun sequence of Planotetraspora phitsanulokensis NBRC 104273.</title>
        <authorList>
            <person name="Komaki H."/>
            <person name="Tamura T."/>
        </authorList>
    </citation>
    <scope>NUCLEOTIDE SEQUENCE [LARGE SCALE GENOMIC DNA]</scope>
    <source>
        <strain evidence="3 4">NBRC 104273</strain>
    </source>
</reference>